<keyword evidence="2" id="KW-1185">Reference proteome</keyword>
<dbReference type="InterPro" id="IPR014710">
    <property type="entry name" value="RmlC-like_jellyroll"/>
</dbReference>
<evidence type="ECO:0008006" key="3">
    <source>
        <dbReference type="Google" id="ProtNLM"/>
    </source>
</evidence>
<dbReference type="RefSeq" id="WP_316777164.1">
    <property type="nucleotide sequence ID" value="NZ_JASMWN010000010.1"/>
</dbReference>
<protein>
    <recommendedName>
        <fullName evidence="3">Cupin 2 conserved barrel domain-containing protein</fullName>
    </recommendedName>
</protein>
<proteinExistence type="predicted"/>
<comment type="caution">
    <text evidence="1">The sequence shown here is derived from an EMBL/GenBank/DDBJ whole genome shotgun (WGS) entry which is preliminary data.</text>
</comment>
<accession>A0ABU3VFA5</accession>
<evidence type="ECO:0000313" key="2">
    <source>
        <dbReference type="Proteomes" id="UP001255416"/>
    </source>
</evidence>
<reference evidence="2" key="1">
    <citation type="submission" date="2023-05" db="EMBL/GenBank/DDBJ databases">
        <title>Sedimentitalea sp. nov. JM2-8.</title>
        <authorList>
            <person name="Huang J."/>
        </authorList>
    </citation>
    <scope>NUCLEOTIDE SEQUENCE [LARGE SCALE GENOMIC DNA]</scope>
    <source>
        <strain evidence="2">KHS03</strain>
    </source>
</reference>
<dbReference type="Gene3D" id="2.60.120.10">
    <property type="entry name" value="Jelly Rolls"/>
    <property type="match status" value="1"/>
</dbReference>
<sequence>MKYAVLWEDESGVSRFEDRDMDLPVQDFVPPAAPLMISDAVAASSFVFLTLPAGWRGVRHRSPHCQIAAILSGCFRVHAGSGEVRDFRAGDLFWMKDTTGEGHESSAEDGEPVNMIIVQTPETPEDR</sequence>
<dbReference type="Proteomes" id="UP001255416">
    <property type="component" value="Unassembled WGS sequence"/>
</dbReference>
<gene>
    <name evidence="1" type="ORF">QO231_13455</name>
</gene>
<dbReference type="SUPFAM" id="SSF51182">
    <property type="entry name" value="RmlC-like cupins"/>
    <property type="match status" value="1"/>
</dbReference>
<dbReference type="InterPro" id="IPR011051">
    <property type="entry name" value="RmlC_Cupin_sf"/>
</dbReference>
<organism evidence="1 2">
    <name type="scientific">Sedimentitalea todarodis</name>
    <dbReference type="NCBI Taxonomy" id="1631240"/>
    <lineage>
        <taxon>Bacteria</taxon>
        <taxon>Pseudomonadati</taxon>
        <taxon>Pseudomonadota</taxon>
        <taxon>Alphaproteobacteria</taxon>
        <taxon>Rhodobacterales</taxon>
        <taxon>Paracoccaceae</taxon>
        <taxon>Sedimentitalea</taxon>
    </lineage>
</organism>
<name>A0ABU3VFA5_9RHOB</name>
<dbReference type="EMBL" id="JASMWN010000010">
    <property type="protein sequence ID" value="MDU9004856.1"/>
    <property type="molecule type" value="Genomic_DNA"/>
</dbReference>
<evidence type="ECO:0000313" key="1">
    <source>
        <dbReference type="EMBL" id="MDU9004856.1"/>
    </source>
</evidence>